<name>A0A0R3TD01_RODNA</name>
<dbReference type="OrthoDB" id="6280448at2759"/>
<evidence type="ECO:0000313" key="3">
    <source>
        <dbReference type="EMBL" id="VDO00798.1"/>
    </source>
</evidence>
<accession>A0A0R3TD01</accession>
<dbReference type="EMBL" id="UZAE01003848">
    <property type="protein sequence ID" value="VDO00798.1"/>
    <property type="molecule type" value="Genomic_DNA"/>
</dbReference>
<dbReference type="WBParaSite" id="HNAJ_0000494001-mRNA-1">
    <property type="protein sequence ID" value="HNAJ_0000494001-mRNA-1"/>
    <property type="gene ID" value="HNAJ_0000494001"/>
</dbReference>
<sequence>MKLYLLCLFVVIATAVRPYRYGREEYRPARRYSERYIREPSSAYSRSLPRSIRNLGEEEEQTYQVPVEAKRSEEIVDRRFGQGRISRSLPKEEAIEPYQETLADEQEEQIEQTSVEQEPEQEVDDTYDDTTFLDDDADGERELDYEEVVHGDEEEESMLENEDNEDYHYEGGYEYQSEYEPYQDESYEHAEELENNHGHEEEIEENATEHHEEEGLKEEHVMPIELADIIFAFPNCDSITCSKAGLAGYGCKDTKCKFICTSEECYEYPDGPTDFKELQAIGEMHEEEKEETTTTTEEITTTTEATTTTTTTTTTPEPEIITQAPKKRRSLGERRGRSRRTRSRQ</sequence>
<feature type="compositionally biased region" description="Low complexity" evidence="1">
    <location>
        <begin position="293"/>
        <end position="322"/>
    </location>
</feature>
<evidence type="ECO:0000313" key="5">
    <source>
        <dbReference type="WBParaSite" id="HNAJ_0000494001-mRNA-1"/>
    </source>
</evidence>
<protein>
    <submittedName>
        <fullName evidence="5">ShKT domain-containing protein</fullName>
    </submittedName>
</protein>
<feature type="compositionally biased region" description="Basic residues" evidence="1">
    <location>
        <begin position="336"/>
        <end position="345"/>
    </location>
</feature>
<evidence type="ECO:0000256" key="2">
    <source>
        <dbReference type="SAM" id="SignalP"/>
    </source>
</evidence>
<feature type="region of interest" description="Disordered" evidence="1">
    <location>
        <begin position="183"/>
        <end position="214"/>
    </location>
</feature>
<feature type="region of interest" description="Disordered" evidence="1">
    <location>
        <begin position="104"/>
        <end position="136"/>
    </location>
</feature>
<evidence type="ECO:0000313" key="4">
    <source>
        <dbReference type="Proteomes" id="UP000278807"/>
    </source>
</evidence>
<dbReference type="Proteomes" id="UP000278807">
    <property type="component" value="Unassembled WGS sequence"/>
</dbReference>
<organism evidence="5">
    <name type="scientific">Rodentolepis nana</name>
    <name type="common">Dwarf tapeworm</name>
    <name type="synonym">Hymenolepis nana</name>
    <dbReference type="NCBI Taxonomy" id="102285"/>
    <lineage>
        <taxon>Eukaryota</taxon>
        <taxon>Metazoa</taxon>
        <taxon>Spiralia</taxon>
        <taxon>Lophotrochozoa</taxon>
        <taxon>Platyhelminthes</taxon>
        <taxon>Cestoda</taxon>
        <taxon>Eucestoda</taxon>
        <taxon>Cyclophyllidea</taxon>
        <taxon>Hymenolepididae</taxon>
        <taxon>Rodentolepis</taxon>
    </lineage>
</organism>
<feature type="signal peptide" evidence="2">
    <location>
        <begin position="1"/>
        <end position="15"/>
    </location>
</feature>
<dbReference type="AlphaFoldDB" id="A0A0R3TD01"/>
<feature type="region of interest" description="Disordered" evidence="1">
    <location>
        <begin position="285"/>
        <end position="345"/>
    </location>
</feature>
<keyword evidence="2" id="KW-0732">Signal</keyword>
<feature type="chain" id="PRO_5043131760" evidence="2">
    <location>
        <begin position="16"/>
        <end position="345"/>
    </location>
</feature>
<evidence type="ECO:0000256" key="1">
    <source>
        <dbReference type="SAM" id="MobiDB-lite"/>
    </source>
</evidence>
<reference evidence="5" key="1">
    <citation type="submission" date="2017-02" db="UniProtKB">
        <authorList>
            <consortium name="WormBaseParasite"/>
        </authorList>
    </citation>
    <scope>IDENTIFICATION</scope>
</reference>
<feature type="compositionally biased region" description="Basic and acidic residues" evidence="1">
    <location>
        <begin position="186"/>
        <end position="200"/>
    </location>
</feature>
<feature type="compositionally biased region" description="Acidic residues" evidence="1">
    <location>
        <begin position="117"/>
        <end position="136"/>
    </location>
</feature>
<reference evidence="3 4" key="2">
    <citation type="submission" date="2018-11" db="EMBL/GenBank/DDBJ databases">
        <authorList>
            <consortium name="Pathogen Informatics"/>
        </authorList>
    </citation>
    <scope>NUCLEOTIDE SEQUENCE [LARGE SCALE GENOMIC DNA]</scope>
</reference>
<gene>
    <name evidence="3" type="ORF">HNAJ_LOCUS4938</name>
</gene>
<proteinExistence type="predicted"/>
<keyword evidence="4" id="KW-1185">Reference proteome</keyword>
<dbReference type="STRING" id="102285.A0A0R3TD01"/>